<evidence type="ECO:0000313" key="2">
    <source>
        <dbReference type="EMBL" id="KGI21248.1"/>
    </source>
</evidence>
<dbReference type="EMBL" id="JRPQ01000169">
    <property type="protein sequence ID" value="KGI21248.1"/>
    <property type="molecule type" value="Genomic_DNA"/>
</dbReference>
<dbReference type="Proteomes" id="UP000029723">
    <property type="component" value="Unassembled WGS sequence"/>
</dbReference>
<evidence type="ECO:0000313" key="3">
    <source>
        <dbReference type="Proteomes" id="UP000029723"/>
    </source>
</evidence>
<keyword evidence="1" id="KW-1133">Transmembrane helix</keyword>
<comment type="caution">
    <text evidence="2">The sequence shown here is derived from an EMBL/GenBank/DDBJ whole genome shotgun (WGS) entry which is preliminary data.</text>
</comment>
<sequence>MANEPEQIIIEAQCDSLELVVASYSKRIITLKRQLSEAKSLNSELKETTKERVSPSLKMIIIAFIVGVATGIVLTLLTRKIWQKVF</sequence>
<protein>
    <submittedName>
        <fullName evidence="2">Uncharacterized protein</fullName>
    </submittedName>
</protein>
<keyword evidence="1" id="KW-0472">Membrane</keyword>
<reference evidence="2 3" key="1">
    <citation type="submission" date="2014-07" db="EMBL/GenBank/DDBJ databases">
        <authorList>
            <person name="McCorrison J."/>
            <person name="Sanka R."/>
            <person name="Torralba M."/>
            <person name="Gillis M."/>
            <person name="Haft D.H."/>
            <person name="Methe B."/>
            <person name="Sutton G."/>
            <person name="Nelson K.E."/>
        </authorList>
    </citation>
    <scope>NUCLEOTIDE SEQUENCE [LARGE SCALE GENOMIC DNA]</scope>
    <source>
        <strain evidence="2 3">S9-PR14</strain>
    </source>
</reference>
<evidence type="ECO:0000256" key="1">
    <source>
        <dbReference type="SAM" id="Phobius"/>
    </source>
</evidence>
<keyword evidence="1" id="KW-0812">Transmembrane</keyword>
<dbReference type="RefSeq" id="WP_036928933.1">
    <property type="nucleotide sequence ID" value="NZ_JRPQ01000169.1"/>
</dbReference>
<name>A0A098YRH9_9BACT</name>
<gene>
    <name evidence="2" type="ORF">HMPREF9304_11345</name>
</gene>
<accession>A0A098YRH9</accession>
<organism evidence="2 3">
    <name type="scientific">Hoylesella timonensis S9-PR14</name>
    <dbReference type="NCBI Taxonomy" id="1401062"/>
    <lineage>
        <taxon>Bacteria</taxon>
        <taxon>Pseudomonadati</taxon>
        <taxon>Bacteroidota</taxon>
        <taxon>Bacteroidia</taxon>
        <taxon>Bacteroidales</taxon>
        <taxon>Prevotellaceae</taxon>
        <taxon>Hoylesella</taxon>
    </lineage>
</organism>
<proteinExistence type="predicted"/>
<feature type="transmembrane region" description="Helical" evidence="1">
    <location>
        <begin position="59"/>
        <end position="77"/>
    </location>
</feature>
<dbReference type="OrthoDB" id="1072870at2"/>
<dbReference type="AlphaFoldDB" id="A0A098YRH9"/>